<name>A0A4U6VA97_SETVI</name>
<keyword evidence="8" id="KW-0999">Mitochondrion inner membrane</keyword>
<comment type="domain">
    <text evidence="8">The twin CX3C motif contains 4 conserved Cys residues that form 2 disulfide bonds in the mitochondrial intermembrane space.</text>
</comment>
<dbReference type="OMA" id="YTWLSHR"/>
<dbReference type="Pfam" id="PF02953">
    <property type="entry name" value="zf-Tim10_DDP"/>
    <property type="match status" value="1"/>
</dbReference>
<dbReference type="InterPro" id="IPR004217">
    <property type="entry name" value="Tim10-like"/>
</dbReference>
<feature type="domain" description="Tim10-like" evidence="10">
    <location>
        <begin position="26"/>
        <end position="84"/>
    </location>
</feature>
<sequence>MDAAAASAAATAAGDEEQDQARMDAITDKLQTRDAMRLYNWLSQRCFSDCVVTFYRRALGKREEECVRSCVRKYQLFSTSSAARFAYLADPTSSSSAASDD</sequence>
<keyword evidence="3" id="KW-0862">Zinc</keyword>
<keyword evidence="6 8" id="KW-0496">Mitochondrion</keyword>
<keyword evidence="4 8" id="KW-0653">Protein transport</keyword>
<evidence type="ECO:0000259" key="10">
    <source>
        <dbReference type="Pfam" id="PF02953"/>
    </source>
</evidence>
<comment type="subunit">
    <text evidence="8">Heterohexamer.</text>
</comment>
<dbReference type="AlphaFoldDB" id="A0A4U6VA97"/>
<keyword evidence="2" id="KW-0479">Metal-binding</keyword>
<dbReference type="GO" id="GO:0046872">
    <property type="term" value="F:metal ion binding"/>
    <property type="evidence" value="ECO:0007669"/>
    <property type="project" value="UniProtKB-KW"/>
</dbReference>
<proteinExistence type="inferred from homology"/>
<comment type="function">
    <text evidence="8">Mitochondrial intermembrane chaperone that participates in the import and insertion of some multi-pass transmembrane proteins into the mitochondrial inner membrane. Also required for the transfer of beta-barrel precursors from the TOM complex to the sorting and assembly machinery (SAM complex) of the outer membrane. Acts as a chaperone-like protein that protects the hydrophobic precursors from aggregation and guide them through the mitochondrial intermembrane space.</text>
</comment>
<dbReference type="Gramene" id="TKW24692">
    <property type="protein sequence ID" value="TKW24692"/>
    <property type="gene ID" value="SEVIR_3G066000v2"/>
</dbReference>
<protein>
    <recommendedName>
        <fullName evidence="8">Mitochondrial import inner membrane translocase subunit</fullName>
    </recommendedName>
</protein>
<keyword evidence="5 8" id="KW-0811">Translocation</keyword>
<dbReference type="EMBL" id="CM016554">
    <property type="protein sequence ID" value="TKW24692.1"/>
    <property type="molecule type" value="Genomic_DNA"/>
</dbReference>
<dbReference type="InterPro" id="IPR050673">
    <property type="entry name" value="Mito_inner_translocase_sub"/>
</dbReference>
<dbReference type="Gene3D" id="1.10.287.810">
    <property type="entry name" value="Mitochondrial import inner membrane translocase subunit tim13 like domains"/>
    <property type="match status" value="1"/>
</dbReference>
<reference evidence="11 12" key="1">
    <citation type="submission" date="2019-03" db="EMBL/GenBank/DDBJ databases">
        <title>WGS assembly of Setaria viridis.</title>
        <authorList>
            <person name="Huang P."/>
            <person name="Jenkins J."/>
            <person name="Grimwood J."/>
            <person name="Barry K."/>
            <person name="Healey A."/>
            <person name="Mamidi S."/>
            <person name="Sreedasyam A."/>
            <person name="Shu S."/>
            <person name="Feldman M."/>
            <person name="Wu J."/>
            <person name="Yu Y."/>
            <person name="Chen C."/>
            <person name="Johnson J."/>
            <person name="Rokhsar D."/>
            <person name="Baxter I."/>
            <person name="Schmutz J."/>
            <person name="Brutnell T."/>
            <person name="Kellogg E."/>
        </authorList>
    </citation>
    <scope>NUCLEOTIDE SEQUENCE [LARGE SCALE GENOMIC DNA]</scope>
    <source>
        <strain evidence="12">cv. A10</strain>
    </source>
</reference>
<evidence type="ECO:0000256" key="2">
    <source>
        <dbReference type="ARBA" id="ARBA00022723"/>
    </source>
</evidence>
<evidence type="ECO:0000256" key="4">
    <source>
        <dbReference type="ARBA" id="ARBA00022927"/>
    </source>
</evidence>
<evidence type="ECO:0000256" key="5">
    <source>
        <dbReference type="ARBA" id="ARBA00023010"/>
    </source>
</evidence>
<comment type="subcellular location">
    <subcellularLocation>
        <location evidence="8">Mitochondrion inner membrane</location>
        <topology evidence="8">Peripheral membrane protein</topology>
        <orientation evidence="8">Intermembrane side</orientation>
    </subcellularLocation>
</comment>
<dbReference type="GO" id="GO:0015031">
    <property type="term" value="P:protein transport"/>
    <property type="evidence" value="ECO:0007669"/>
    <property type="project" value="UniProtKB-KW"/>
</dbReference>
<dbReference type="EMBL" id="CM016554">
    <property type="protein sequence ID" value="TKW24693.1"/>
    <property type="molecule type" value="Genomic_DNA"/>
</dbReference>
<keyword evidence="12" id="KW-1185">Reference proteome</keyword>
<dbReference type="Proteomes" id="UP000298652">
    <property type="component" value="Chromosome 3"/>
</dbReference>
<feature type="compositionally biased region" description="Low complexity" evidence="9">
    <location>
        <begin position="1"/>
        <end position="13"/>
    </location>
</feature>
<dbReference type="PANTHER" id="PTHR13172">
    <property type="entry name" value="MITOCHONDRIAL IMPORT INNER MEMBRANE TRANSLOCASE SUBUNIT TIM9B"/>
    <property type="match status" value="1"/>
</dbReference>
<evidence type="ECO:0000313" key="11">
    <source>
        <dbReference type="EMBL" id="TKW24693.1"/>
    </source>
</evidence>
<dbReference type="InterPro" id="IPR035427">
    <property type="entry name" value="Tim10-like_dom_sf"/>
</dbReference>
<evidence type="ECO:0000256" key="9">
    <source>
        <dbReference type="SAM" id="MobiDB-lite"/>
    </source>
</evidence>
<comment type="similarity">
    <text evidence="8">Belongs to the small Tim family.</text>
</comment>
<keyword evidence="8" id="KW-0472">Membrane</keyword>
<evidence type="ECO:0000256" key="7">
    <source>
        <dbReference type="ARBA" id="ARBA00023157"/>
    </source>
</evidence>
<keyword evidence="8" id="KW-0143">Chaperone</keyword>
<keyword evidence="1 8" id="KW-0813">Transport</keyword>
<organism evidence="11 12">
    <name type="scientific">Setaria viridis</name>
    <name type="common">Green bristlegrass</name>
    <name type="synonym">Setaria italica subsp. viridis</name>
    <dbReference type="NCBI Taxonomy" id="4556"/>
    <lineage>
        <taxon>Eukaryota</taxon>
        <taxon>Viridiplantae</taxon>
        <taxon>Streptophyta</taxon>
        <taxon>Embryophyta</taxon>
        <taxon>Tracheophyta</taxon>
        <taxon>Spermatophyta</taxon>
        <taxon>Magnoliopsida</taxon>
        <taxon>Liliopsida</taxon>
        <taxon>Poales</taxon>
        <taxon>Poaceae</taxon>
        <taxon>PACMAD clade</taxon>
        <taxon>Panicoideae</taxon>
        <taxon>Panicodae</taxon>
        <taxon>Paniceae</taxon>
        <taxon>Cenchrinae</taxon>
        <taxon>Setaria</taxon>
    </lineage>
</organism>
<keyword evidence="7 8" id="KW-1015">Disulfide bond</keyword>
<evidence type="ECO:0000256" key="6">
    <source>
        <dbReference type="ARBA" id="ARBA00023128"/>
    </source>
</evidence>
<dbReference type="GO" id="GO:0005743">
    <property type="term" value="C:mitochondrial inner membrane"/>
    <property type="evidence" value="ECO:0007669"/>
    <property type="project" value="UniProtKB-SubCell"/>
</dbReference>
<feature type="region of interest" description="Disordered" evidence="9">
    <location>
        <begin position="1"/>
        <end position="22"/>
    </location>
</feature>
<evidence type="ECO:0000256" key="1">
    <source>
        <dbReference type="ARBA" id="ARBA00022448"/>
    </source>
</evidence>
<evidence type="ECO:0000313" key="12">
    <source>
        <dbReference type="Proteomes" id="UP000298652"/>
    </source>
</evidence>
<accession>A0A4U6VA97</accession>
<gene>
    <name evidence="11" type="ORF">SEVIR_3G066000v2</name>
</gene>
<evidence type="ECO:0000256" key="3">
    <source>
        <dbReference type="ARBA" id="ARBA00022833"/>
    </source>
</evidence>
<evidence type="ECO:0000256" key="8">
    <source>
        <dbReference type="RuleBase" id="RU367043"/>
    </source>
</evidence>
<dbReference type="SUPFAM" id="SSF144122">
    <property type="entry name" value="Tim10-like"/>
    <property type="match status" value="1"/>
</dbReference>
<dbReference type="Gramene" id="TKW24693">
    <property type="protein sequence ID" value="TKW24693"/>
    <property type="gene ID" value="SEVIR_3G066000v2"/>
</dbReference>